<feature type="region of interest" description="Disordered" evidence="6">
    <location>
        <begin position="1"/>
        <end position="28"/>
    </location>
</feature>
<feature type="domain" description="C3H1-type" evidence="7">
    <location>
        <begin position="34"/>
        <end position="61"/>
    </location>
</feature>
<name>A0ABP0IBM4_9DINO</name>
<evidence type="ECO:0000256" key="5">
    <source>
        <dbReference type="PROSITE-ProRule" id="PRU00723"/>
    </source>
</evidence>
<feature type="domain" description="C3H1-type" evidence="7">
    <location>
        <begin position="69"/>
        <end position="96"/>
    </location>
</feature>
<evidence type="ECO:0000313" key="9">
    <source>
        <dbReference type="Proteomes" id="UP001642484"/>
    </source>
</evidence>
<reference evidence="8 9" key="1">
    <citation type="submission" date="2024-02" db="EMBL/GenBank/DDBJ databases">
        <authorList>
            <person name="Chen Y."/>
            <person name="Shah S."/>
            <person name="Dougan E. K."/>
            <person name="Thang M."/>
            <person name="Chan C."/>
        </authorList>
    </citation>
    <scope>NUCLEOTIDE SEQUENCE [LARGE SCALE GENOMIC DNA]</scope>
</reference>
<keyword evidence="9" id="KW-1185">Reference proteome</keyword>
<dbReference type="InterPro" id="IPR000571">
    <property type="entry name" value="Znf_CCCH"/>
</dbReference>
<evidence type="ECO:0000259" key="7">
    <source>
        <dbReference type="PROSITE" id="PS50103"/>
    </source>
</evidence>
<feature type="compositionally biased region" description="Basic residues" evidence="6">
    <location>
        <begin position="15"/>
        <end position="24"/>
    </location>
</feature>
<gene>
    <name evidence="8" type="ORF">CCMP2556_LOCUS5616</name>
</gene>
<dbReference type="EMBL" id="CAXAMN010002359">
    <property type="protein sequence ID" value="CAK8999321.1"/>
    <property type="molecule type" value="Genomic_DNA"/>
</dbReference>
<comment type="caution">
    <text evidence="8">The sequence shown here is derived from an EMBL/GenBank/DDBJ whole genome shotgun (WGS) entry which is preliminary data.</text>
</comment>
<evidence type="ECO:0000256" key="3">
    <source>
        <dbReference type="ARBA" id="ARBA00022771"/>
    </source>
</evidence>
<organism evidence="8 9">
    <name type="scientific">Durusdinium trenchii</name>
    <dbReference type="NCBI Taxonomy" id="1381693"/>
    <lineage>
        <taxon>Eukaryota</taxon>
        <taxon>Sar</taxon>
        <taxon>Alveolata</taxon>
        <taxon>Dinophyceae</taxon>
        <taxon>Suessiales</taxon>
        <taxon>Symbiodiniaceae</taxon>
        <taxon>Durusdinium</taxon>
    </lineage>
</organism>
<dbReference type="PANTHER" id="PTHR12547">
    <property type="entry name" value="CCCH ZINC FINGER/TIS11-RELATED"/>
    <property type="match status" value="1"/>
</dbReference>
<dbReference type="Pfam" id="PF00642">
    <property type="entry name" value="zf-CCCH"/>
    <property type="match status" value="1"/>
</dbReference>
<keyword evidence="2" id="KW-0677">Repeat</keyword>
<dbReference type="PROSITE" id="PS50103">
    <property type="entry name" value="ZF_C3H1"/>
    <property type="match status" value="3"/>
</dbReference>
<dbReference type="SMART" id="SM00356">
    <property type="entry name" value="ZnF_C3H1"/>
    <property type="match status" value="3"/>
</dbReference>
<feature type="region of interest" description="Disordered" evidence="6">
    <location>
        <begin position="368"/>
        <end position="394"/>
    </location>
</feature>
<feature type="domain" description="C3H1-type" evidence="7">
    <location>
        <begin position="104"/>
        <end position="131"/>
    </location>
</feature>
<feature type="zinc finger region" description="C3H1-type" evidence="5">
    <location>
        <begin position="104"/>
        <end position="131"/>
    </location>
</feature>
<keyword evidence="4 5" id="KW-0862">Zinc</keyword>
<sequence length="466" mass="49942">MHDVPAGVPQGPRGGAHRRARVKPGKATPVVSPLWKTRMCEFWKANKCQKGEACSYAHGEADLRPSPDFERTSVCPAFLHHGRCDKPHCRYAHSVEELRVAPNLLKSKMCSFYLSGRCVVGKACRFAHGAEELEEATAVLSKAAPQVAPLVAAHPLEAAAQPGRPPRFGARFQAGPQPLGLAAPALLVPLLEVQEVGGRDPMTKVPKFDRSPSSSKEKFGKFPSCGGGPLFECTDMHGAQSFTSQFLLSCSWSSVAACLLQRWCLAEKIQNAGRCISLLRRSRDRLPRLPRVPWGLSPKAGQSDGRCAGTACGDLVGTASQLQILLATFGFRSGFAMLCEGYGMVRGPSHRWFASAIGARGGVTRRSLSTSAGAQEWTGTQIDSDSSGQTKTTVSRPYDETLKPMEPMKVVVAAAWADDLNDLKAGLRSVRASPEETGEALSSLKESKGPGQALNVARSALKQSIP</sequence>
<feature type="region of interest" description="Disordered" evidence="6">
    <location>
        <begin position="431"/>
        <end position="466"/>
    </location>
</feature>
<protein>
    <recommendedName>
        <fullName evidence="7">C3H1-type domain-containing protein</fullName>
    </recommendedName>
</protein>
<dbReference type="SUPFAM" id="SSF90229">
    <property type="entry name" value="CCCH zinc finger"/>
    <property type="match status" value="2"/>
</dbReference>
<evidence type="ECO:0000256" key="6">
    <source>
        <dbReference type="SAM" id="MobiDB-lite"/>
    </source>
</evidence>
<dbReference type="Gene3D" id="3.30.1370.210">
    <property type="match status" value="1"/>
</dbReference>
<dbReference type="Proteomes" id="UP001642484">
    <property type="component" value="Unassembled WGS sequence"/>
</dbReference>
<keyword evidence="3 5" id="KW-0863">Zinc-finger</keyword>
<accession>A0ABP0IBM4</accession>
<feature type="zinc finger region" description="C3H1-type" evidence="5">
    <location>
        <begin position="69"/>
        <end position="96"/>
    </location>
</feature>
<dbReference type="Gene3D" id="4.10.1000.10">
    <property type="entry name" value="Zinc finger, CCCH-type"/>
    <property type="match status" value="1"/>
</dbReference>
<evidence type="ECO:0000313" key="8">
    <source>
        <dbReference type="EMBL" id="CAK8999321.1"/>
    </source>
</evidence>
<evidence type="ECO:0000256" key="4">
    <source>
        <dbReference type="ARBA" id="ARBA00022833"/>
    </source>
</evidence>
<dbReference type="InterPro" id="IPR036855">
    <property type="entry name" value="Znf_CCCH_sf"/>
</dbReference>
<keyword evidence="1 5" id="KW-0479">Metal-binding</keyword>
<evidence type="ECO:0000256" key="1">
    <source>
        <dbReference type="ARBA" id="ARBA00022723"/>
    </source>
</evidence>
<feature type="zinc finger region" description="C3H1-type" evidence="5">
    <location>
        <begin position="34"/>
        <end position="61"/>
    </location>
</feature>
<dbReference type="InterPro" id="IPR045877">
    <property type="entry name" value="ZFP36-like"/>
</dbReference>
<proteinExistence type="predicted"/>
<dbReference type="PANTHER" id="PTHR12547:SF18">
    <property type="entry name" value="PROTEIN TIS11"/>
    <property type="match status" value="1"/>
</dbReference>
<evidence type="ECO:0000256" key="2">
    <source>
        <dbReference type="ARBA" id="ARBA00022737"/>
    </source>
</evidence>